<proteinExistence type="predicted"/>
<reference evidence="3 4" key="1">
    <citation type="submission" date="2019-05" db="EMBL/GenBank/DDBJ databases">
        <title>Sporisorium graminicola CBS 10092 draft sequencing and annotation.</title>
        <authorList>
            <person name="Solano-Gonzalez S."/>
            <person name="Caddick M.X."/>
            <person name="Darby A."/>
        </authorList>
    </citation>
    <scope>NUCLEOTIDE SEQUENCE [LARGE SCALE GENOMIC DNA]</scope>
    <source>
        <strain evidence="3 4">CBS 10092</strain>
    </source>
</reference>
<comment type="caution">
    <text evidence="3">The sequence shown here is derived from an EMBL/GenBank/DDBJ whole genome shotgun (WGS) entry which is preliminary data.</text>
</comment>
<dbReference type="KEGG" id="sgra:EX895_004919"/>
<organism evidence="3 4">
    <name type="scientific">Sporisorium graminicola</name>
    <dbReference type="NCBI Taxonomy" id="280036"/>
    <lineage>
        <taxon>Eukaryota</taxon>
        <taxon>Fungi</taxon>
        <taxon>Dikarya</taxon>
        <taxon>Basidiomycota</taxon>
        <taxon>Ustilaginomycotina</taxon>
        <taxon>Ustilaginomycetes</taxon>
        <taxon>Ustilaginales</taxon>
        <taxon>Ustilaginaceae</taxon>
        <taxon>Sporisorium</taxon>
    </lineage>
</organism>
<feature type="region of interest" description="Disordered" evidence="1">
    <location>
        <begin position="1"/>
        <end position="70"/>
    </location>
</feature>
<feature type="compositionally biased region" description="Polar residues" evidence="1">
    <location>
        <begin position="372"/>
        <end position="383"/>
    </location>
</feature>
<keyword evidence="4" id="KW-1185">Reference proteome</keyword>
<accession>A0A4U7KP60</accession>
<dbReference type="EMBL" id="SRRM01000018">
    <property type="protein sequence ID" value="TKY86094.1"/>
    <property type="molecule type" value="Genomic_DNA"/>
</dbReference>
<name>A0A4U7KP60_9BASI</name>
<keyword evidence="2" id="KW-0472">Membrane</keyword>
<feature type="region of interest" description="Disordered" evidence="1">
    <location>
        <begin position="338"/>
        <end position="419"/>
    </location>
</feature>
<dbReference type="Proteomes" id="UP000306050">
    <property type="component" value="Chromosome SGRAM_5"/>
</dbReference>
<dbReference type="AlphaFoldDB" id="A0A4U7KP60"/>
<keyword evidence="2" id="KW-1133">Transmembrane helix</keyword>
<feature type="transmembrane region" description="Helical" evidence="2">
    <location>
        <begin position="93"/>
        <end position="115"/>
    </location>
</feature>
<dbReference type="RefSeq" id="XP_029738079.1">
    <property type="nucleotide sequence ID" value="XM_029885513.1"/>
</dbReference>
<evidence type="ECO:0000313" key="4">
    <source>
        <dbReference type="Proteomes" id="UP000306050"/>
    </source>
</evidence>
<dbReference type="GeneID" id="40727814"/>
<dbReference type="OrthoDB" id="2556187at2759"/>
<keyword evidence="2" id="KW-0812">Transmembrane</keyword>
<protein>
    <submittedName>
        <fullName evidence="3">Uncharacterized protein</fullName>
    </submittedName>
</protein>
<feature type="compositionally biased region" description="Low complexity" evidence="1">
    <location>
        <begin position="52"/>
        <end position="70"/>
    </location>
</feature>
<evidence type="ECO:0000256" key="2">
    <source>
        <dbReference type="SAM" id="Phobius"/>
    </source>
</evidence>
<feature type="region of interest" description="Disordered" evidence="1">
    <location>
        <begin position="270"/>
        <end position="295"/>
    </location>
</feature>
<feature type="compositionally biased region" description="Polar residues" evidence="1">
    <location>
        <begin position="34"/>
        <end position="50"/>
    </location>
</feature>
<sequence length="543" mass="57610">MAGNSAGSDKPADGSNSSAHAQKAAQSRALESAGASNSMGGPQQPAQPSIESIPMQSRPSSSSDTQTPSIAPTTAQALPAAVSSSTSSSPSSAVIAGAVLGGVVLLLALVSLVVIKRGHRKKAAKRTKQGGARHATVQNPWTSRSDLMGSLTDIQYLSFKTDHWPYLQRDRSRTAPVQDHVKVSLPSQPAKSDIREQRPAAITIVADHSGVELAPLSAAPAEALTDHDHNLLPKPRTREAETTVEGDDTQIDRCLSYYMKRRTCASMQPETMSALPSPLPQALDNPPSPTRAPTSAARISFTKFAKTANLLEKIRRSQIRLNDEALSKARSEGFRISRAPSHKIMTGREVDEPCPSPASFASRTEATKDDASSSFSPERQTGTKIPAHQRPHSKLLYQHGETPSAGGGDQDALGSSPAISEEPHSAFEYAEYYDSCLPAATSPARTPARQALTANDAEDAIVMPWGANHSPCRSSALSPRRSENMSIRQRSATFSQASPLAWPASLSVETDGDAAVAGRGGMGSLSNVSMQRESAQVDEVIRF</sequence>
<gene>
    <name evidence="3" type="ORF">EX895_004919</name>
</gene>
<evidence type="ECO:0000313" key="3">
    <source>
        <dbReference type="EMBL" id="TKY86094.1"/>
    </source>
</evidence>
<evidence type="ECO:0000256" key="1">
    <source>
        <dbReference type="SAM" id="MobiDB-lite"/>
    </source>
</evidence>